<dbReference type="Proteomes" id="UP000222639">
    <property type="component" value="Segment"/>
</dbReference>
<evidence type="ECO:0000256" key="2">
    <source>
        <dbReference type="ARBA" id="ARBA00022638"/>
    </source>
</evidence>
<feature type="region of interest" description="Disordered" evidence="3">
    <location>
        <begin position="632"/>
        <end position="657"/>
    </location>
</feature>
<gene>
    <name evidence="4" type="ORF">vBAspPH44_40</name>
</gene>
<dbReference type="InterPro" id="IPR023346">
    <property type="entry name" value="Lysozyme-like_dom_sf"/>
</dbReference>
<proteinExistence type="predicted"/>
<keyword evidence="2" id="KW-0081">Bacteriolytic enzyme</keyword>
<accession>A0A220YL73</accession>
<dbReference type="Gene3D" id="2.40.50.90">
    <property type="match status" value="1"/>
</dbReference>
<dbReference type="Gene3D" id="1.10.530.40">
    <property type="match status" value="1"/>
</dbReference>
<dbReference type="SUPFAM" id="SSF50199">
    <property type="entry name" value="Staphylococcal nuclease"/>
    <property type="match status" value="1"/>
</dbReference>
<evidence type="ECO:0000256" key="3">
    <source>
        <dbReference type="SAM" id="MobiDB-lite"/>
    </source>
</evidence>
<sequence length="1956" mass="217906">MTYHGKEAVAKLEATLGRPLSLAERRVAEEEGYVDGEYKDDKGITTSGVGQTGKFRGMSFEDTFEEHAKYARNSIDNFDELPEELQAEFIQLAYRGDLQQSPTARKLFNSGDYKAAGVELLNHQEYNKRKATGKDDGVVRRLEAAAHQIQMYSGSPDPVKKVDTGSGDTQVTSVVDGDTFRTKEDKLRVGYINTPESVHKNERLNTREGEVASDFAKDIVPEGSQITTHDYGKDHFGRTVAGVTRNINGVDVDYGLVALDQQMSNYYTKYGKHPDPMKHDQYKDYYSRLVPYQLGTSEPYPSAEEITEMTGLQKKFRETYSNFKEGNATQEQLDAVTAELYGDPQRVMRYRRALVRANYDTAKDNTNTLAGAMQIVLDSNPEAQEQYNRAVRNGHLQFEAKPEDEPTFWQQAGNAFSLMGSVANVADTELLFDARKYGGDTELPEEELLKGVPEQYHTQILQESVKWNDTAALVLRDQLIEDIAENKQFDDMSWYAQFGFGALALVADPTSIIAAAPAAKAGYGIVQANKAWQTARVIGGKSIISGSPHAAKLASWASAGAIEGVATNAPMLLADHTYTARDYQLDIMMDTAFGIGLGTAFSGGMKGVEYVTQLRESRAKEQESILTKAEEEAVESQEAQNSAEPKNVTAKTPELEQKRQKVKTTKNAAKAVDNVKTLAGLKIPEFASITSVSKDGYNKATQALRTVFPKNSAMSKLVNVGSRINKSASDETRDVIQRINSDILHIASAFPDGKVPKNIDKAIQGVTFKQKTYSTNNALKDVLTGDKSNDVEVLRGYVTMLENKSELWDGYDVQPLTSAEFYRTQGDLLTVEHFNKHVTDPDEMAELNAQLPKELSYIKDIVELNKMALERKDPIMTQLVEQLNGMVAVRMEQREFGDTRKYSDSRQSFGTTVEMSAKEIAAQLRKEGLQPKTTEYSKRLKELRSRGRVAVNDEVNQLGRYESYDIGRTFNEVDPDSETYYTLDDAKRELLELQKLPNPTDGEIAAANNLRDYIDNANNTQTKTLVKDNLEQDLLPRAYTESQTVEAFKNPTKANLETMHERLRGIGKKLGVFEIRGKKENAANQKRLEGIARALTRDRKQVMTRMAKAGKWLPIEDVIRASAALADAKSVVQRSKSENTDAKPEPIVKLTEEDLDVLDESATTNKTEEEVSQIETAAKDAYGKLLEESKAKISKGLTQFVASGEKRAFSESKKPTGVLDRVGRMAAAITKDIGSKLQDSKINSLEFFGSRVTEIGRGYGGNIRRRFTGGIIRDAEYKESVMKIVPQYVRMIDDYAKSKGKGIVGRMNAQQQAGAQSKVVKQFNEDVFRVQELRRQGRGSEVNVHKSVSDFVTQWDKYMEHNMSKLVESNIGGFTGKNKVKHYIPHIWDNGKFLGAMRKHGEDKIRTLLRQGYTSAIKNGTNPSKMEDVDALVDNMMDNLKNPELEQDQYLPVSDSRAKRRTDIDTLATVDGLRLLDLLEDDVVGIGIKYSNRVGGWVGLSKSTDGMLTSQMDIDMFKANMEGEVKAAGGDADKYNKYYDDVINLMFGRPTRGGLVKEMRQLKDLTALTRMGGLGTAQLIETGQVITRSVLNLSAKHSKRVIADNVTASKSEEQLIREIQSISSLTDDIEWLDRQSVHLDQSELEQVNKVRQVSLWLADKATMGSLKAPASRLLGKTTGFNAVRRAQSRIAQASFTVDVARHFKYGKGVMGNARMADVGLTDVDGTDADLEAMFKNVVEYDADGFPTKLNIEKWSDVAREKFQYALIRDEAQQVQRTHVGELPPWMNSPLMSLVFQFRQMPIVANNKQLGRNMAFADKEAVTATMLNAAIAGMVRYSKFAVLGVGYAALSDNDTQEPNYRQMQTDKYIAQFGIFPDAKDLVMGAYQVGTSDKKTEQLREEVMGQVPVLGLMSDYANAASNEWRSREQIEAAQGLVPLGNTAYGDMVHTWLVEEFGE</sequence>
<dbReference type="EMBL" id="MF278336">
    <property type="protein sequence ID" value="ASL24423.2"/>
    <property type="molecule type" value="Genomic_DNA"/>
</dbReference>
<keyword evidence="5" id="KW-1185">Reference proteome</keyword>
<keyword evidence="1" id="KW-0929">Antimicrobial</keyword>
<dbReference type="InterPro" id="IPR023347">
    <property type="entry name" value="Lysozyme_dom_sf"/>
</dbReference>
<evidence type="ECO:0000313" key="4">
    <source>
        <dbReference type="EMBL" id="ASL24423.2"/>
    </source>
</evidence>
<organism evidence="4 5">
    <name type="scientific">Alteromonas phage vB_AspP-H4/4</name>
    <dbReference type="NCBI Taxonomy" id="2928692"/>
    <lineage>
        <taxon>Viruses</taxon>
        <taxon>Duplodnaviria</taxon>
        <taxon>Heunggongvirae</taxon>
        <taxon>Uroviricota</taxon>
        <taxon>Caudoviricetes</taxon>
        <taxon>Autographivirales</taxon>
        <taxon>Foturvirus</taxon>
        <taxon>Foturvirus H44</taxon>
    </lineage>
</organism>
<dbReference type="GO" id="GO:0003796">
    <property type="term" value="F:lysozyme activity"/>
    <property type="evidence" value="ECO:0007669"/>
    <property type="project" value="InterPro"/>
</dbReference>
<name>A0A220YL73_9CAUD</name>
<dbReference type="GO" id="GO:0031640">
    <property type="term" value="P:killing of cells of another organism"/>
    <property type="evidence" value="ECO:0007669"/>
    <property type="project" value="UniProtKB-KW"/>
</dbReference>
<dbReference type="GO" id="GO:0042742">
    <property type="term" value="P:defense response to bacterium"/>
    <property type="evidence" value="ECO:0007669"/>
    <property type="project" value="UniProtKB-KW"/>
</dbReference>
<evidence type="ECO:0000256" key="1">
    <source>
        <dbReference type="ARBA" id="ARBA00022529"/>
    </source>
</evidence>
<dbReference type="InterPro" id="IPR035437">
    <property type="entry name" value="SNase_OB-fold_sf"/>
</dbReference>
<reference evidence="5" key="1">
    <citation type="submission" date="2017-06" db="EMBL/GenBank/DDBJ databases">
        <title>Complete genome sequence of Alteromonas virus vB_AspP-H4/4.</title>
        <authorList>
            <person name="Kallies R."/>
        </authorList>
    </citation>
    <scope>NUCLEOTIDE SEQUENCE [LARGE SCALE GENOMIC DNA]</scope>
</reference>
<dbReference type="SUPFAM" id="SSF53955">
    <property type="entry name" value="Lysozyme-like"/>
    <property type="match status" value="1"/>
</dbReference>
<protein>
    <submittedName>
        <fullName evidence="4">Internal virion protein</fullName>
    </submittedName>
</protein>
<evidence type="ECO:0000313" key="5">
    <source>
        <dbReference type="Proteomes" id="UP000222639"/>
    </source>
</evidence>